<keyword evidence="1" id="KW-0472">Membrane</keyword>
<feature type="transmembrane region" description="Helical" evidence="1">
    <location>
        <begin position="192"/>
        <end position="212"/>
    </location>
</feature>
<feature type="transmembrane region" description="Helical" evidence="1">
    <location>
        <begin position="243"/>
        <end position="264"/>
    </location>
</feature>
<proteinExistence type="predicted"/>
<protein>
    <submittedName>
        <fullName evidence="2">Pentapeptide repeat-containing protein</fullName>
    </submittedName>
</protein>
<dbReference type="RefSeq" id="WP_149231273.1">
    <property type="nucleotide sequence ID" value="NZ_JALJXJ010000004.1"/>
</dbReference>
<comment type="caution">
    <text evidence="2">The sequence shown here is derived from an EMBL/GenBank/DDBJ whole genome shotgun (WGS) entry which is preliminary data.</text>
</comment>
<dbReference type="Pfam" id="PF00805">
    <property type="entry name" value="Pentapeptide"/>
    <property type="match status" value="1"/>
</dbReference>
<keyword evidence="1" id="KW-1133">Transmembrane helix</keyword>
<evidence type="ECO:0000313" key="2">
    <source>
        <dbReference type="EMBL" id="KAA0596770.1"/>
    </source>
</evidence>
<dbReference type="Gene3D" id="2.160.20.80">
    <property type="entry name" value="E3 ubiquitin-protein ligase SopA"/>
    <property type="match status" value="1"/>
</dbReference>
<accession>A0A5A9GQX1</accession>
<keyword evidence="3" id="KW-1185">Reference proteome</keyword>
<gene>
    <name evidence="2" type="ORF">FZ942_11840</name>
</gene>
<dbReference type="SUPFAM" id="SSF141571">
    <property type="entry name" value="Pentapeptide repeat-like"/>
    <property type="match status" value="1"/>
</dbReference>
<dbReference type="OrthoDB" id="5290767at2"/>
<keyword evidence="1" id="KW-0812">Transmembrane</keyword>
<reference evidence="2 3" key="1">
    <citation type="submission" date="2019-08" db="EMBL/GenBank/DDBJ databases">
        <authorList>
            <person name="Grouzdev D."/>
            <person name="Tikhonova E."/>
            <person name="Kravchenko I."/>
        </authorList>
    </citation>
    <scope>NUCLEOTIDE SEQUENCE [LARGE SCALE GENOMIC DNA]</scope>
    <source>
        <strain evidence="2 3">59b</strain>
    </source>
</reference>
<sequence>MLVPSGRNIVTDQKFNSDENNSCYSNTTFTRLIAKKQKFTKVDFKYSNFDSCYLRECQFDSCDFTGCRFVGSNFHGSVFVGCKFDYTYFEKTNIDATILETESPALENIRLRFARTLRTNFQHLGDARSINRAISIELRATGEHLYNSWRSPGSYYRKKYSGFYARIRQFLLWSEFKALDFIWGNGESILKLIRFALIFISGISILNVYLYGDAKSLDSYWNSLADAPSIFLGVNSPANYNKAYLAFIALIRLIVIGFFLSIIIKRFNRR</sequence>
<evidence type="ECO:0000256" key="1">
    <source>
        <dbReference type="SAM" id="Phobius"/>
    </source>
</evidence>
<dbReference type="EMBL" id="VTTN01000003">
    <property type="protein sequence ID" value="KAA0596770.1"/>
    <property type="molecule type" value="Genomic_DNA"/>
</dbReference>
<evidence type="ECO:0000313" key="3">
    <source>
        <dbReference type="Proteomes" id="UP000324927"/>
    </source>
</evidence>
<name>A0A5A9GQX1_AZOLI</name>
<dbReference type="AlphaFoldDB" id="A0A5A9GQX1"/>
<dbReference type="InterPro" id="IPR001646">
    <property type="entry name" value="5peptide_repeat"/>
</dbReference>
<organism evidence="2 3">
    <name type="scientific">Azospirillum lipoferum</name>
    <dbReference type="NCBI Taxonomy" id="193"/>
    <lineage>
        <taxon>Bacteria</taxon>
        <taxon>Pseudomonadati</taxon>
        <taxon>Pseudomonadota</taxon>
        <taxon>Alphaproteobacteria</taxon>
        <taxon>Rhodospirillales</taxon>
        <taxon>Azospirillaceae</taxon>
        <taxon>Azospirillum</taxon>
    </lineage>
</organism>
<dbReference type="Proteomes" id="UP000324927">
    <property type="component" value="Unassembled WGS sequence"/>
</dbReference>